<keyword evidence="2" id="KW-1185">Reference proteome</keyword>
<dbReference type="Proteomes" id="UP000054047">
    <property type="component" value="Unassembled WGS sequence"/>
</dbReference>
<reference evidence="1 2" key="1">
    <citation type="submission" date="2013-12" db="EMBL/GenBank/DDBJ databases">
        <title>Draft genome of the parsitic nematode Ancylostoma duodenale.</title>
        <authorList>
            <person name="Mitreva M."/>
        </authorList>
    </citation>
    <scope>NUCLEOTIDE SEQUENCE [LARGE SCALE GENOMIC DNA]</scope>
    <source>
        <strain evidence="1 2">Zhejiang</strain>
    </source>
</reference>
<organism evidence="1 2">
    <name type="scientific">Ancylostoma duodenale</name>
    <dbReference type="NCBI Taxonomy" id="51022"/>
    <lineage>
        <taxon>Eukaryota</taxon>
        <taxon>Metazoa</taxon>
        <taxon>Ecdysozoa</taxon>
        <taxon>Nematoda</taxon>
        <taxon>Chromadorea</taxon>
        <taxon>Rhabditida</taxon>
        <taxon>Rhabditina</taxon>
        <taxon>Rhabditomorpha</taxon>
        <taxon>Strongyloidea</taxon>
        <taxon>Ancylostomatidae</taxon>
        <taxon>Ancylostomatinae</taxon>
        <taxon>Ancylostoma</taxon>
    </lineage>
</organism>
<protein>
    <submittedName>
        <fullName evidence="1">Uncharacterized protein</fullName>
    </submittedName>
</protein>
<dbReference type="AlphaFoldDB" id="A0A0C2G0J2"/>
<proteinExistence type="predicted"/>
<evidence type="ECO:0000313" key="2">
    <source>
        <dbReference type="Proteomes" id="UP000054047"/>
    </source>
</evidence>
<name>A0A0C2G0J2_9BILA</name>
<evidence type="ECO:0000313" key="1">
    <source>
        <dbReference type="EMBL" id="KIH50601.1"/>
    </source>
</evidence>
<dbReference type="EMBL" id="KN749223">
    <property type="protein sequence ID" value="KIH50601.1"/>
    <property type="molecule type" value="Genomic_DNA"/>
</dbReference>
<gene>
    <name evidence="1" type="ORF">ANCDUO_19318</name>
</gene>
<accession>A0A0C2G0J2</accession>
<sequence length="62" mass="6995">MSTTEVRTIFGENRIRLGGDGDRTVHIPGVSARLPGRLTRDQFRWISALDLFGTTPTCRTYQ</sequence>